<evidence type="ECO:0000256" key="5">
    <source>
        <dbReference type="ARBA" id="ARBA00022692"/>
    </source>
</evidence>
<evidence type="ECO:0000313" key="15">
    <source>
        <dbReference type="EMBL" id="TDQ05695.1"/>
    </source>
</evidence>
<keyword evidence="8 12" id="KW-1133">Transmembrane helix</keyword>
<feature type="domain" description="ABC transmembrane type-1" evidence="14">
    <location>
        <begin position="116"/>
        <end position="302"/>
    </location>
</feature>
<dbReference type="InterPro" id="IPR035906">
    <property type="entry name" value="MetI-like_sf"/>
</dbReference>
<feature type="transmembrane region" description="Helical" evidence="12">
    <location>
        <begin position="118"/>
        <end position="140"/>
    </location>
</feature>
<keyword evidence="16" id="KW-1185">Reference proteome</keyword>
<comment type="caution">
    <text evidence="15">The sequence shown here is derived from an EMBL/GenBank/DDBJ whole genome shotgun (WGS) entry which is preliminary data.</text>
</comment>
<dbReference type="PROSITE" id="PS50928">
    <property type="entry name" value="ABC_TM1"/>
    <property type="match status" value="1"/>
</dbReference>
<organism evidence="15 16">
    <name type="scientific">Labedaea rhizosphaerae</name>
    <dbReference type="NCBI Taxonomy" id="598644"/>
    <lineage>
        <taxon>Bacteria</taxon>
        <taxon>Bacillati</taxon>
        <taxon>Actinomycetota</taxon>
        <taxon>Actinomycetes</taxon>
        <taxon>Pseudonocardiales</taxon>
        <taxon>Pseudonocardiaceae</taxon>
        <taxon>Labedaea</taxon>
    </lineage>
</organism>
<evidence type="ECO:0000256" key="13">
    <source>
        <dbReference type="SAM" id="MobiDB-lite"/>
    </source>
</evidence>
<gene>
    <name evidence="15" type="ORF">EV186_1011673</name>
</gene>
<dbReference type="GO" id="GO:0055085">
    <property type="term" value="P:transmembrane transport"/>
    <property type="evidence" value="ECO:0007669"/>
    <property type="project" value="InterPro"/>
</dbReference>
<protein>
    <recommendedName>
        <fullName evidence="11">Oligopeptide transport system permease protein OppC</fullName>
    </recommendedName>
</protein>
<feature type="transmembrane region" description="Helical" evidence="12">
    <location>
        <begin position="53"/>
        <end position="73"/>
    </location>
</feature>
<keyword evidence="4" id="KW-0997">Cell inner membrane</keyword>
<dbReference type="RefSeq" id="WP_133848399.1">
    <property type="nucleotide sequence ID" value="NZ_SNXZ01000001.1"/>
</dbReference>
<feature type="transmembrane region" description="Helical" evidence="12">
    <location>
        <begin position="234"/>
        <end position="259"/>
    </location>
</feature>
<keyword evidence="5 12" id="KW-0812">Transmembrane</keyword>
<dbReference type="EMBL" id="SNXZ01000001">
    <property type="protein sequence ID" value="TDQ05695.1"/>
    <property type="molecule type" value="Genomic_DNA"/>
</dbReference>
<comment type="similarity">
    <text evidence="10">Belongs to the binding-protein-dependent transport system permease family. OppBC subfamily.</text>
</comment>
<evidence type="ECO:0000256" key="1">
    <source>
        <dbReference type="ARBA" id="ARBA00004429"/>
    </source>
</evidence>
<feature type="region of interest" description="Disordered" evidence="13">
    <location>
        <begin position="1"/>
        <end position="31"/>
    </location>
</feature>
<evidence type="ECO:0000256" key="9">
    <source>
        <dbReference type="ARBA" id="ARBA00023136"/>
    </source>
</evidence>
<dbReference type="Pfam" id="PF00528">
    <property type="entry name" value="BPD_transp_1"/>
    <property type="match status" value="1"/>
</dbReference>
<feature type="transmembrane region" description="Helical" evidence="12">
    <location>
        <begin position="147"/>
        <end position="170"/>
    </location>
</feature>
<feature type="compositionally biased region" description="Basic and acidic residues" evidence="13">
    <location>
        <begin position="326"/>
        <end position="336"/>
    </location>
</feature>
<proteinExistence type="inferred from homology"/>
<keyword evidence="3" id="KW-1003">Cell membrane</keyword>
<accession>A0A4V3D0G3</accession>
<feature type="region of interest" description="Disordered" evidence="13">
    <location>
        <begin position="311"/>
        <end position="348"/>
    </location>
</feature>
<dbReference type="SUPFAM" id="SSF161098">
    <property type="entry name" value="MetI-like"/>
    <property type="match status" value="1"/>
</dbReference>
<dbReference type="PANTHER" id="PTHR43386">
    <property type="entry name" value="OLIGOPEPTIDE TRANSPORT SYSTEM PERMEASE PROTEIN APPC"/>
    <property type="match status" value="1"/>
</dbReference>
<evidence type="ECO:0000256" key="6">
    <source>
        <dbReference type="ARBA" id="ARBA00022856"/>
    </source>
</evidence>
<comment type="subcellular location">
    <subcellularLocation>
        <location evidence="1">Cell inner membrane</location>
        <topology evidence="1">Multi-pass membrane protein</topology>
    </subcellularLocation>
    <subcellularLocation>
        <location evidence="12">Cell membrane</location>
        <topology evidence="12">Multi-pass membrane protein</topology>
    </subcellularLocation>
</comment>
<evidence type="ECO:0000256" key="10">
    <source>
        <dbReference type="ARBA" id="ARBA00024202"/>
    </source>
</evidence>
<dbReference type="CDD" id="cd06261">
    <property type="entry name" value="TM_PBP2"/>
    <property type="match status" value="1"/>
</dbReference>
<keyword evidence="9 12" id="KW-0472">Membrane</keyword>
<evidence type="ECO:0000259" key="14">
    <source>
        <dbReference type="PROSITE" id="PS50928"/>
    </source>
</evidence>
<dbReference type="AlphaFoldDB" id="A0A4V3D0G3"/>
<keyword evidence="2 12" id="KW-0813">Transport</keyword>
<dbReference type="GO" id="GO:0015833">
    <property type="term" value="P:peptide transport"/>
    <property type="evidence" value="ECO:0007669"/>
    <property type="project" value="UniProtKB-KW"/>
</dbReference>
<evidence type="ECO:0000256" key="2">
    <source>
        <dbReference type="ARBA" id="ARBA00022448"/>
    </source>
</evidence>
<feature type="transmembrane region" description="Helical" evidence="12">
    <location>
        <begin position="279"/>
        <end position="301"/>
    </location>
</feature>
<evidence type="ECO:0000313" key="16">
    <source>
        <dbReference type="Proteomes" id="UP000295444"/>
    </source>
</evidence>
<dbReference type="InterPro" id="IPR025966">
    <property type="entry name" value="OppC_N"/>
</dbReference>
<dbReference type="InterPro" id="IPR050366">
    <property type="entry name" value="BP-dependent_transpt_permease"/>
</dbReference>
<evidence type="ECO:0000256" key="4">
    <source>
        <dbReference type="ARBA" id="ARBA00022519"/>
    </source>
</evidence>
<name>A0A4V3D0G3_LABRH</name>
<evidence type="ECO:0000256" key="8">
    <source>
        <dbReference type="ARBA" id="ARBA00022989"/>
    </source>
</evidence>
<evidence type="ECO:0000256" key="3">
    <source>
        <dbReference type="ARBA" id="ARBA00022475"/>
    </source>
</evidence>
<dbReference type="GO" id="GO:0015031">
    <property type="term" value="P:protein transport"/>
    <property type="evidence" value="ECO:0007669"/>
    <property type="project" value="UniProtKB-KW"/>
</dbReference>
<evidence type="ECO:0000256" key="12">
    <source>
        <dbReference type="RuleBase" id="RU363032"/>
    </source>
</evidence>
<dbReference type="InterPro" id="IPR000515">
    <property type="entry name" value="MetI-like"/>
</dbReference>
<evidence type="ECO:0000256" key="7">
    <source>
        <dbReference type="ARBA" id="ARBA00022927"/>
    </source>
</evidence>
<dbReference type="GO" id="GO:0005886">
    <property type="term" value="C:plasma membrane"/>
    <property type="evidence" value="ECO:0007669"/>
    <property type="project" value="UniProtKB-SubCell"/>
</dbReference>
<dbReference type="Gene3D" id="1.10.3720.10">
    <property type="entry name" value="MetI-like"/>
    <property type="match status" value="1"/>
</dbReference>
<dbReference type="PANTHER" id="PTHR43386:SF2">
    <property type="entry name" value="OLIGOPEPTIDE TRANSPORT SYSTEM PERMEASE PROTEIN OPPC"/>
    <property type="match status" value="1"/>
</dbReference>
<keyword evidence="6" id="KW-0571">Peptide transport</keyword>
<feature type="compositionally biased region" description="Basic residues" evidence="13">
    <location>
        <begin position="316"/>
        <end position="325"/>
    </location>
</feature>
<dbReference type="Proteomes" id="UP000295444">
    <property type="component" value="Unassembled WGS sequence"/>
</dbReference>
<dbReference type="OrthoDB" id="6637947at2"/>
<feature type="transmembrane region" description="Helical" evidence="12">
    <location>
        <begin position="176"/>
        <end position="195"/>
    </location>
</feature>
<evidence type="ECO:0000256" key="11">
    <source>
        <dbReference type="ARBA" id="ARBA00072251"/>
    </source>
</evidence>
<reference evidence="15 16" key="1">
    <citation type="submission" date="2019-03" db="EMBL/GenBank/DDBJ databases">
        <title>Genomic Encyclopedia of Type Strains, Phase IV (KMG-IV): sequencing the most valuable type-strain genomes for metagenomic binning, comparative biology and taxonomic classification.</title>
        <authorList>
            <person name="Goeker M."/>
        </authorList>
    </citation>
    <scope>NUCLEOTIDE SEQUENCE [LARGE SCALE GENOMIC DNA]</scope>
    <source>
        <strain evidence="15 16">DSM 45361</strain>
    </source>
</reference>
<keyword evidence="7" id="KW-0653">Protein transport</keyword>
<sequence>MTVTIDSDGSGEHANTPGGSASVSPVDAGAPGDLRTSRAKLVVRRFARNRNALIGLVVIVLLYAAAFLSPLFAPWSYTELDYDNFLVSPSGSHWFGTSKVGEDMFALVMRGLQKSLTIGLLVGLISTSLSAIVGATAGYFGGWVDRAMMWLVDLLLVLPSFLILAILSPAFKGKTWLIFVLLLGLFSWMITARIVRGMTFTLREREYVKAARFMGQAPWRIIVKHIVPNMASLLIIDATVNVGAAVIAETGLSYFGFGVQPPDVSLGTLIASGTESAQTFPWLFLFPSMFLVVFVLAVNVVGDGLRDAIDPNSAGGRRKDRRKARKEYQDAKDKARANAPALAGKEAS</sequence>
<dbReference type="Pfam" id="PF12911">
    <property type="entry name" value="OppC_N"/>
    <property type="match status" value="1"/>
</dbReference>